<evidence type="ECO:0000259" key="2">
    <source>
        <dbReference type="Pfam" id="PF12740"/>
    </source>
</evidence>
<dbReference type="Pfam" id="PF12740">
    <property type="entry name" value="PETase"/>
    <property type="match status" value="1"/>
</dbReference>
<dbReference type="InterPro" id="IPR050583">
    <property type="entry name" value="Mycobacterial_A85_antigen"/>
</dbReference>
<dbReference type="Gene3D" id="3.40.50.1820">
    <property type="entry name" value="alpha/beta hydrolase"/>
    <property type="match status" value="2"/>
</dbReference>
<protein>
    <submittedName>
        <fullName evidence="3">Alpha/beta hydrolase-fold protein</fullName>
    </submittedName>
</protein>
<comment type="caution">
    <text evidence="3">The sequence shown here is derived from an EMBL/GenBank/DDBJ whole genome shotgun (WGS) entry which is preliminary data.</text>
</comment>
<evidence type="ECO:0000313" key="4">
    <source>
        <dbReference type="Proteomes" id="UP001596163"/>
    </source>
</evidence>
<reference evidence="4" key="1">
    <citation type="journal article" date="2019" name="Int. J. Syst. Evol. Microbiol.">
        <title>The Global Catalogue of Microorganisms (GCM) 10K type strain sequencing project: providing services to taxonomists for standard genome sequencing and annotation.</title>
        <authorList>
            <consortium name="The Broad Institute Genomics Platform"/>
            <consortium name="The Broad Institute Genome Sequencing Center for Infectious Disease"/>
            <person name="Wu L."/>
            <person name="Ma J."/>
        </authorList>
    </citation>
    <scope>NUCLEOTIDE SEQUENCE [LARGE SCALE GENOMIC DNA]</scope>
    <source>
        <strain evidence="4">CGMCC 1.7030</strain>
    </source>
</reference>
<dbReference type="EMBL" id="JBHSKS010000029">
    <property type="protein sequence ID" value="MFC5193684.1"/>
    <property type="molecule type" value="Genomic_DNA"/>
</dbReference>
<gene>
    <name evidence="3" type="ORF">ACFPIK_18070</name>
</gene>
<accession>A0ABW0C1A6</accession>
<name>A0ABW0C1A6_9BACT</name>
<evidence type="ECO:0000313" key="3">
    <source>
        <dbReference type="EMBL" id="MFC5193684.1"/>
    </source>
</evidence>
<feature type="domain" description="PET hydrolase/cutinase-like" evidence="2">
    <location>
        <begin position="362"/>
        <end position="520"/>
    </location>
</feature>
<feature type="chain" id="PRO_5046280934" evidence="1">
    <location>
        <begin position="21"/>
        <end position="610"/>
    </location>
</feature>
<organism evidence="3 4">
    <name type="scientific">Algoriphagus aquatilis</name>
    <dbReference type="NCBI Taxonomy" id="490186"/>
    <lineage>
        <taxon>Bacteria</taxon>
        <taxon>Pseudomonadati</taxon>
        <taxon>Bacteroidota</taxon>
        <taxon>Cytophagia</taxon>
        <taxon>Cytophagales</taxon>
        <taxon>Cyclobacteriaceae</taxon>
        <taxon>Algoriphagus</taxon>
    </lineage>
</organism>
<dbReference type="GO" id="GO:0016787">
    <property type="term" value="F:hydrolase activity"/>
    <property type="evidence" value="ECO:0007669"/>
    <property type="project" value="UniProtKB-KW"/>
</dbReference>
<keyword evidence="4" id="KW-1185">Reference proteome</keyword>
<dbReference type="PANTHER" id="PTHR48098">
    <property type="entry name" value="ENTEROCHELIN ESTERASE-RELATED"/>
    <property type="match status" value="1"/>
</dbReference>
<dbReference type="PANTHER" id="PTHR48098:SF1">
    <property type="entry name" value="DIACYLGLYCEROL ACYLTRANSFERASE_MYCOLYLTRANSFERASE AG85A"/>
    <property type="match status" value="1"/>
</dbReference>
<evidence type="ECO:0000256" key="1">
    <source>
        <dbReference type="SAM" id="SignalP"/>
    </source>
</evidence>
<dbReference type="InterPro" id="IPR000801">
    <property type="entry name" value="Esterase-like"/>
</dbReference>
<sequence length="610" mass="67181">MKRFFLLTLLICLGAFSTFAQKGTKERIKVHSKALEGNLIGDPADRDVTVYLPPSYASNPDKRFPVLYMLHGFTDTDSQWFGWEKHWINLQDVIEQSLAEGLSKEMIVVMPNAYNRFKGSMYANSVTIGDWETFVTQELVRYVDANYRTIPTKESRGLAGHSMGGYGTLRLGMKNSEVYSAIYALSPCCMDGGASTNPELMKKLETLTPDQLQATSFFEIAALATSAAFAPNPKNPPLYLDLPAKNGEARQDVINKIIANRTLNFVDQYILNLKKLKAIAIDAGLQDRGISEATKNLHEVLDSYQIPHFYESYEGDHLNRIAERIRIKALPFFSENLVFQAPTKSEIIENGGKGSFPAVMTSATSFPTHTIFQPQDLSKFGNKNKLPIIAWGNGACFDSPWEHVNFLNEVASHGFLVIAIGTMPKQTDVRSKSHKLLDAIDWAIAQNADPNSPYFQKLDTQKIAVSGMSCGGLQTLEVAGDPRITTVGVFNSGVLGNGGGMPGMPQVTKAKLNEIKVPTLYLLGGKSDIAYGNGMDDFERINHVPVFVGNLEVGHGGTYGQPYGGEFARVATAWYKWQLKGDQEAGKLFSGKTPGLAKSEGWVVEKKNMD</sequence>
<dbReference type="SUPFAM" id="SSF53474">
    <property type="entry name" value="alpha/beta-Hydrolases"/>
    <property type="match status" value="2"/>
</dbReference>
<dbReference type="Proteomes" id="UP001596163">
    <property type="component" value="Unassembled WGS sequence"/>
</dbReference>
<dbReference type="InterPro" id="IPR041127">
    <property type="entry name" value="PET_hydrolase/cutinase-like"/>
</dbReference>
<keyword evidence="1" id="KW-0732">Signal</keyword>
<dbReference type="Pfam" id="PF00756">
    <property type="entry name" value="Esterase"/>
    <property type="match status" value="1"/>
</dbReference>
<dbReference type="InterPro" id="IPR029058">
    <property type="entry name" value="AB_hydrolase_fold"/>
</dbReference>
<dbReference type="RefSeq" id="WP_377917855.1">
    <property type="nucleotide sequence ID" value="NZ_JBHSKS010000029.1"/>
</dbReference>
<keyword evidence="3" id="KW-0378">Hydrolase</keyword>
<proteinExistence type="predicted"/>
<feature type="signal peptide" evidence="1">
    <location>
        <begin position="1"/>
        <end position="20"/>
    </location>
</feature>